<evidence type="ECO:0000259" key="1">
    <source>
        <dbReference type="Pfam" id="PF23717"/>
    </source>
</evidence>
<evidence type="ECO:0000313" key="3">
    <source>
        <dbReference type="Proteomes" id="UP000005442"/>
    </source>
</evidence>
<dbReference type="OrthoDB" id="4764723at2"/>
<keyword evidence="3" id="KW-1185">Reference proteome</keyword>
<organism evidence="2 3">
    <name type="scientific">Mycolicibacterium rhodesiae (strain NBB3)</name>
    <name type="common">Mycobacterium rhodesiae</name>
    <dbReference type="NCBI Taxonomy" id="710685"/>
    <lineage>
        <taxon>Bacteria</taxon>
        <taxon>Bacillati</taxon>
        <taxon>Actinomycetota</taxon>
        <taxon>Actinomycetes</taxon>
        <taxon>Mycobacteriales</taxon>
        <taxon>Mycobacteriaceae</taxon>
        <taxon>Mycolicibacterium</taxon>
    </lineage>
</organism>
<evidence type="ECO:0000313" key="2">
    <source>
        <dbReference type="EMBL" id="AEV75205.1"/>
    </source>
</evidence>
<name>G8RR93_MYCRN</name>
<dbReference type="HOGENOM" id="CLU_917726_0_0_11"/>
<sequence>METVLGLSVTSSSVGWVVLDGSGTGTAYLDHDVVDVTGRPADDLSRHIGAVRGAQAIAAATGQDLTSIGVTWTDDAAATAKLVLRALPGLGFDKVVPIHLADPDDDIELTARAAALAVASSVDTVPVPLLRREPVAAAPIRKHSWVAPARAAAVLVAGLSALFVAGPELAGQPESPVPKMQAASDSSAGWQSVYAVSVPVAAPPTAVTVQLVAGRPSPAPLRPAATVGETAPMTPQVVEAIAPPVAEVAAPAALLGAEPVAVSHLPAQQIAPVPAPTLPAPSPVVSAPDPAQLVFSPLLGALP</sequence>
<dbReference type="PATRIC" id="fig|710685.3.peg.4729"/>
<dbReference type="KEGG" id="mrh:MycrhN_4724"/>
<dbReference type="RefSeq" id="WP_014212950.1">
    <property type="nucleotide sequence ID" value="NC_016604.1"/>
</dbReference>
<dbReference type="STRING" id="710685.MycrhN_4724"/>
<dbReference type="EMBL" id="CP003169">
    <property type="protein sequence ID" value="AEV75205.1"/>
    <property type="molecule type" value="Genomic_DNA"/>
</dbReference>
<dbReference type="Pfam" id="PF23717">
    <property type="entry name" value="DUF7159"/>
    <property type="match status" value="1"/>
</dbReference>
<reference evidence="2 3" key="1">
    <citation type="submission" date="2011-12" db="EMBL/GenBank/DDBJ databases">
        <title>Complete sequence of Mycobacterium rhodesiae NBB3.</title>
        <authorList>
            <consortium name="US DOE Joint Genome Institute"/>
            <person name="Lucas S."/>
            <person name="Han J."/>
            <person name="Lapidus A."/>
            <person name="Cheng J.-F."/>
            <person name="Goodwin L."/>
            <person name="Pitluck S."/>
            <person name="Peters L."/>
            <person name="Mikhailova N."/>
            <person name="Gu W."/>
            <person name="Detter J.C."/>
            <person name="Han C."/>
            <person name="Tapia R."/>
            <person name="Land M."/>
            <person name="Hauser L."/>
            <person name="Kyrpides N."/>
            <person name="Ivanova N."/>
            <person name="Pagani I."/>
            <person name="Mattes T."/>
            <person name="Holmes A."/>
            <person name="Rutledge P."/>
            <person name="Paulsen I."/>
            <person name="Coleman N."/>
            <person name="Woyke T."/>
        </authorList>
    </citation>
    <scope>NUCLEOTIDE SEQUENCE [LARGE SCALE GENOMIC DNA]</scope>
    <source>
        <strain evidence="2 3">NBB3</strain>
    </source>
</reference>
<feature type="domain" description="DUF7159" evidence="1">
    <location>
        <begin position="2"/>
        <end position="101"/>
    </location>
</feature>
<dbReference type="Proteomes" id="UP000005442">
    <property type="component" value="Chromosome"/>
</dbReference>
<dbReference type="InterPro" id="IPR055583">
    <property type="entry name" value="DUF7159"/>
</dbReference>
<protein>
    <recommendedName>
        <fullName evidence="1">DUF7159 domain-containing protein</fullName>
    </recommendedName>
</protein>
<dbReference type="AlphaFoldDB" id="G8RR93"/>
<proteinExistence type="predicted"/>
<accession>G8RR93</accession>
<gene>
    <name evidence="2" type="ordered locus">MycrhN_4724</name>
</gene>